<dbReference type="AlphaFoldDB" id="A0A2D3WJR3"/>
<feature type="compositionally biased region" description="Low complexity" evidence="1">
    <location>
        <begin position="1"/>
        <end position="20"/>
    </location>
</feature>
<proteinExistence type="predicted"/>
<organism evidence="2 3">
    <name type="scientific">Sulfuricurvum kujiense</name>
    <dbReference type="NCBI Taxonomy" id="148813"/>
    <lineage>
        <taxon>Bacteria</taxon>
        <taxon>Pseudomonadati</taxon>
        <taxon>Campylobacterota</taxon>
        <taxon>Epsilonproteobacteria</taxon>
        <taxon>Campylobacterales</taxon>
        <taxon>Sulfurimonadaceae</taxon>
        <taxon>Sulfuricurvum</taxon>
    </lineage>
</organism>
<gene>
    <name evidence="2" type="ORF">CFH83_05465</name>
</gene>
<evidence type="ECO:0000313" key="3">
    <source>
        <dbReference type="Proteomes" id="UP000228859"/>
    </source>
</evidence>
<evidence type="ECO:0000313" key="2">
    <source>
        <dbReference type="EMBL" id="DAB38536.1"/>
    </source>
</evidence>
<dbReference type="RefSeq" id="WP_294893423.1">
    <property type="nucleotide sequence ID" value="NZ_DLUI01000076.1"/>
</dbReference>
<sequence length="145" mass="16095">MQVQTNSSYPFSNPFASSSYSPPPSYKEISQTGEIDQLKDDFSMISQELNPSERKLYNTLLNAENYQAAKGIVTIGFMRAAGIYHDSNGDILSGESLPQDLTKLYPPDSQEEQKALKSLQNYLTLNPSALAPDTQRRGSLLDLKI</sequence>
<accession>A0A2D3WJR3</accession>
<name>A0A2D3WJR3_9BACT</name>
<feature type="region of interest" description="Disordered" evidence="1">
    <location>
        <begin position="1"/>
        <end position="29"/>
    </location>
</feature>
<dbReference type="Proteomes" id="UP000228859">
    <property type="component" value="Unassembled WGS sequence"/>
</dbReference>
<dbReference type="EMBL" id="DLUI01000076">
    <property type="protein sequence ID" value="DAB38536.1"/>
    <property type="molecule type" value="Genomic_DNA"/>
</dbReference>
<comment type="caution">
    <text evidence="2">The sequence shown here is derived from an EMBL/GenBank/DDBJ whole genome shotgun (WGS) entry which is preliminary data.</text>
</comment>
<evidence type="ECO:0000256" key="1">
    <source>
        <dbReference type="SAM" id="MobiDB-lite"/>
    </source>
</evidence>
<reference evidence="2 3" key="1">
    <citation type="journal article" date="2017" name="Front. Microbiol.">
        <title>Comparative Genomic Analysis of the Class Epsilonproteobacteria and Proposed Reclassification to Epsilonbacteraeota (phyl. nov.).</title>
        <authorList>
            <person name="Waite D.W."/>
            <person name="Vanwonterghem I."/>
            <person name="Rinke C."/>
            <person name="Parks D.H."/>
            <person name="Zhang Y."/>
            <person name="Takai K."/>
            <person name="Sievert S.M."/>
            <person name="Simon J."/>
            <person name="Campbell B.J."/>
            <person name="Hanson T.E."/>
            <person name="Woyke T."/>
            <person name="Klotz M.G."/>
            <person name="Hugenholtz P."/>
        </authorList>
    </citation>
    <scope>NUCLEOTIDE SEQUENCE [LARGE SCALE GENOMIC DNA]</scope>
    <source>
        <strain evidence="2">UBA12443</strain>
    </source>
</reference>
<protein>
    <submittedName>
        <fullName evidence="2">Uncharacterized protein</fullName>
    </submittedName>
</protein>